<proteinExistence type="predicted"/>
<dbReference type="AlphaFoldDB" id="A0A1X1FEK6"/>
<comment type="caution">
    <text evidence="1">The sequence shown here is derived from an EMBL/GenBank/DDBJ whole genome shotgun (WGS) entry which is preliminary data.</text>
</comment>
<keyword evidence="2" id="KW-1185">Reference proteome</keyword>
<dbReference type="KEGG" id="lpar:FAM21731_01327"/>
<organism evidence="1 2">
    <name type="scientific">Lentilactobacillus parabuchneri</name>
    <dbReference type="NCBI Taxonomy" id="152331"/>
    <lineage>
        <taxon>Bacteria</taxon>
        <taxon>Bacillati</taxon>
        <taxon>Bacillota</taxon>
        <taxon>Bacilli</taxon>
        <taxon>Lactobacillales</taxon>
        <taxon>Lactobacillaceae</taxon>
        <taxon>Lentilactobacillus</taxon>
    </lineage>
</organism>
<accession>A0A1X1FEK6</accession>
<sequence>MYYLITNLSIKNDIYLCVYIYYDNYVNIGLKPDQ</sequence>
<name>A0A1X1FEK6_9LACO</name>
<dbReference type="EMBL" id="MSBD01000033">
    <property type="protein sequence ID" value="ORN29214.1"/>
    <property type="molecule type" value="Genomic_DNA"/>
</dbReference>
<protein>
    <submittedName>
        <fullName evidence="1">Uncharacterized protein</fullName>
    </submittedName>
</protein>
<evidence type="ECO:0000313" key="2">
    <source>
        <dbReference type="Proteomes" id="UP000193009"/>
    </source>
</evidence>
<dbReference type="Proteomes" id="UP000193009">
    <property type="component" value="Unassembled WGS sequence"/>
</dbReference>
<dbReference type="STRING" id="152331.FAM21731_01327"/>
<evidence type="ECO:0000313" key="1">
    <source>
        <dbReference type="EMBL" id="ORN29214.1"/>
    </source>
</evidence>
<gene>
    <name evidence="1" type="ORF">FAM23169_01274</name>
</gene>
<reference evidence="1 2" key="1">
    <citation type="journal article" date="2017" name="Front. Microbiol.">
        <title>The Histidine Decarboxylase Gene Cluster of Lactobacillus parabuchneri Was Gained by Horizontal Gene Transfer and Is Mobile within the Species.</title>
        <authorList>
            <person name="Wuthrich D."/>
            <person name="Berthoud H."/>
            <person name="Wechsler D."/>
            <person name="Eugster E."/>
            <person name="Irmler S."/>
            <person name="Bruggmann R."/>
        </authorList>
    </citation>
    <scope>NUCLEOTIDE SEQUENCE [LARGE SCALE GENOMIC DNA]</scope>
    <source>
        <strain evidence="1 2">FAM23169</strain>
    </source>
</reference>